<evidence type="ECO:0000256" key="2">
    <source>
        <dbReference type="ARBA" id="ARBA00022741"/>
    </source>
</evidence>
<feature type="compositionally biased region" description="Polar residues" evidence="6">
    <location>
        <begin position="159"/>
        <end position="190"/>
    </location>
</feature>
<dbReference type="GO" id="GO:0016787">
    <property type="term" value="F:hydrolase activity"/>
    <property type="evidence" value="ECO:0007669"/>
    <property type="project" value="UniProtKB-KW"/>
</dbReference>
<dbReference type="InterPro" id="IPR027417">
    <property type="entry name" value="P-loop_NTPase"/>
</dbReference>
<dbReference type="OrthoDB" id="4726at2759"/>
<keyword evidence="3" id="KW-0378">Hydrolase</keyword>
<evidence type="ECO:0000313" key="10">
    <source>
        <dbReference type="Proteomes" id="UP000245768"/>
    </source>
</evidence>
<dbReference type="GO" id="GO:0003724">
    <property type="term" value="F:RNA helicase activity"/>
    <property type="evidence" value="ECO:0007669"/>
    <property type="project" value="UniProtKB-EC"/>
</dbReference>
<evidence type="ECO:0000256" key="6">
    <source>
        <dbReference type="SAM" id="MobiDB-lite"/>
    </source>
</evidence>
<feature type="compositionally biased region" description="Low complexity" evidence="6">
    <location>
        <begin position="111"/>
        <end position="133"/>
    </location>
</feature>
<accession>A0A316YDX8</accession>
<dbReference type="AlphaFoldDB" id="A0A316YDX8"/>
<dbReference type="PROSITE" id="PS51194">
    <property type="entry name" value="HELICASE_CTER"/>
    <property type="match status" value="1"/>
</dbReference>
<organism evidence="9 10">
    <name type="scientific">Acaromyces ingoldii</name>
    <dbReference type="NCBI Taxonomy" id="215250"/>
    <lineage>
        <taxon>Eukaryota</taxon>
        <taxon>Fungi</taxon>
        <taxon>Dikarya</taxon>
        <taxon>Basidiomycota</taxon>
        <taxon>Ustilaginomycotina</taxon>
        <taxon>Exobasidiomycetes</taxon>
        <taxon>Exobasidiales</taxon>
        <taxon>Cryptobasidiaceae</taxon>
        <taxon>Acaromyces</taxon>
    </lineage>
</organism>
<feature type="region of interest" description="Disordered" evidence="6">
    <location>
        <begin position="355"/>
        <end position="422"/>
    </location>
</feature>
<feature type="compositionally biased region" description="Low complexity" evidence="6">
    <location>
        <begin position="377"/>
        <end position="388"/>
    </location>
</feature>
<feature type="compositionally biased region" description="Basic and acidic residues" evidence="6">
    <location>
        <begin position="214"/>
        <end position="223"/>
    </location>
</feature>
<protein>
    <recommendedName>
        <fullName evidence="1">RNA helicase</fullName>
        <ecNumber evidence="1">3.6.4.13</ecNumber>
    </recommendedName>
</protein>
<feature type="region of interest" description="Disordered" evidence="6">
    <location>
        <begin position="1"/>
        <end position="342"/>
    </location>
</feature>
<feature type="region of interest" description="Disordered" evidence="6">
    <location>
        <begin position="566"/>
        <end position="627"/>
    </location>
</feature>
<evidence type="ECO:0000256" key="5">
    <source>
        <dbReference type="ARBA" id="ARBA00022840"/>
    </source>
</evidence>
<dbReference type="SUPFAM" id="SSF52540">
    <property type="entry name" value="P-loop containing nucleoside triphosphate hydrolases"/>
    <property type="match status" value="2"/>
</dbReference>
<sequence length="1222" mass="125272">MTSGSPLIAGPDWRSFAAADPNASNPSGRAWGASSQGQDLGREEATAMLRSDSGSRRSSRLFGQQTDPVGSRPGSRSEVSSLGGTRSPAPGSTSNSAAAMGAIGSQRPGARELAAAASSAAARSRAASPSLSSYNGYGPGDGIVPSLMGLGTSYHAFRLSNSSSPSFATAMSQPQYPSSESNREGSSVVSPTARPSVETPKLVIDGFNLPQNDDNGRDQEDRGQATPAMSRGTESTDTQDLAQSPLSASGAVAGFNLPPGQSGLPAKPVTAYPGGTTQGLARRLQPKRTDTGNSSLSSSGGYGQTSPYHHPPQVASPNIPSGALGQGSTGMLSPSMAASGAPSYNNASFSPFGSPPKSFENTSGVPHLPFSQHRVMQQQQQQQQQHQQNLPNSTTVPSRTTSMDDVASSSDFGGSGPAAPTSQFDAQLQASPFLQEVFDRLVRVELGLKDVNRHISGLSRNVSLLLDRTKAQGGPPSMGSRTPSAEHLPSRGSAGPDDVRALSAQIAALSASVSHLLGGASQNGIIPAQPPTQQLAGLGLGAGTPQMTSMGGPMSEAGGSTIATPHLSTLGAGGATASGSRGFNHQDARSSRLSPRPGASPGPVNRRWSSMVGSEAGGQVTSSGAMVPPDPSVIVTKWDHLNLHADLLRSILKYGLGPPNKIQQRALPFLLRGTDIIAQAPPTQERIASYVIPVLQLVLNVQRGEPLPPGGGVRGPIAMIISATVDQATQAQRMALGLGSSLGIRVHIAAAGSIDVSQEATAVIQSQAHVIVGTPQKMNDLFTFLANRATGALSLADVRMVVLDEVDQLIARNLSDYVSTLLRILPQPRMMVSSGLERTRSPSLSPGLPPPSSGTALSPFDGANSSAVSTTTERQTAIFSNTVPQDVLNFAQSIHLRETVRVLVRREGAGGGGASSVGFGTTGGANGGNSPAVGTAGGSFASAPMVNAVGGGGPAQSGGAYGGGSAFLGGGSMTEGQPANALGASPANSNTNPLADPLLSALRGMRQYYLYVAVSTGGGANSPNPAVTMGSAMSHAVEMKLEVITDLLEDIDFGQAVIYTSSSATHEAVVYKLASKGIEALSLHRDMANITRQQVLAKYRSASSAGSAYQNAGNQVVGGPGGTPSMKTNRKALVVYDVSVNPREVHQVPLIVFYDLPRSVEEYKEKLACAAAGGLGRPSVCVNVVTGSGGPRGDIEMLRTLECHLGCKMAELPMNPGQILNF</sequence>
<dbReference type="InterPro" id="IPR014001">
    <property type="entry name" value="Helicase_ATP-bd"/>
</dbReference>
<dbReference type="Proteomes" id="UP000245768">
    <property type="component" value="Unassembled WGS sequence"/>
</dbReference>
<dbReference type="PANTHER" id="PTHR47958">
    <property type="entry name" value="ATP-DEPENDENT RNA HELICASE DBP3"/>
    <property type="match status" value="1"/>
</dbReference>
<dbReference type="GeneID" id="37044652"/>
<keyword evidence="4" id="KW-0347">Helicase</keyword>
<feature type="compositionally biased region" description="Polar residues" evidence="6">
    <location>
        <begin position="389"/>
        <end position="412"/>
    </location>
</feature>
<dbReference type="RefSeq" id="XP_025374627.1">
    <property type="nucleotide sequence ID" value="XM_025522736.1"/>
</dbReference>
<dbReference type="InParanoid" id="A0A316YDX8"/>
<dbReference type="SMART" id="SM00487">
    <property type="entry name" value="DEXDc"/>
    <property type="match status" value="1"/>
</dbReference>
<dbReference type="GO" id="GO:0005524">
    <property type="term" value="F:ATP binding"/>
    <property type="evidence" value="ECO:0007669"/>
    <property type="project" value="UniProtKB-KW"/>
</dbReference>
<keyword evidence="5" id="KW-0067">ATP-binding</keyword>
<proteinExistence type="predicted"/>
<dbReference type="GO" id="GO:0003676">
    <property type="term" value="F:nucleic acid binding"/>
    <property type="evidence" value="ECO:0007669"/>
    <property type="project" value="InterPro"/>
</dbReference>
<dbReference type="PROSITE" id="PS51192">
    <property type="entry name" value="HELICASE_ATP_BIND_1"/>
    <property type="match status" value="1"/>
</dbReference>
<dbReference type="InterPro" id="IPR011545">
    <property type="entry name" value="DEAD/DEAH_box_helicase_dom"/>
</dbReference>
<evidence type="ECO:0000256" key="1">
    <source>
        <dbReference type="ARBA" id="ARBA00012552"/>
    </source>
</evidence>
<dbReference type="Pfam" id="PF00270">
    <property type="entry name" value="DEAD"/>
    <property type="match status" value="1"/>
</dbReference>
<evidence type="ECO:0000313" key="9">
    <source>
        <dbReference type="EMBL" id="PWN87429.1"/>
    </source>
</evidence>
<keyword evidence="2" id="KW-0547">Nucleotide-binding</keyword>
<evidence type="ECO:0000259" key="8">
    <source>
        <dbReference type="PROSITE" id="PS51194"/>
    </source>
</evidence>
<dbReference type="STRING" id="215250.A0A316YDX8"/>
<dbReference type="Gene3D" id="3.40.50.300">
    <property type="entry name" value="P-loop containing nucleotide triphosphate hydrolases"/>
    <property type="match status" value="2"/>
</dbReference>
<evidence type="ECO:0000256" key="3">
    <source>
        <dbReference type="ARBA" id="ARBA00022801"/>
    </source>
</evidence>
<feature type="domain" description="Helicase C-terminal" evidence="8">
    <location>
        <begin position="1043"/>
        <end position="1220"/>
    </location>
</feature>
<feature type="compositionally biased region" description="Polar residues" evidence="6">
    <location>
        <begin position="77"/>
        <end position="97"/>
    </location>
</feature>
<keyword evidence="10" id="KW-1185">Reference proteome</keyword>
<dbReference type="EC" id="3.6.4.13" evidence="1"/>
<feature type="region of interest" description="Disordered" evidence="6">
    <location>
        <begin position="469"/>
        <end position="497"/>
    </location>
</feature>
<feature type="region of interest" description="Disordered" evidence="6">
    <location>
        <begin position="833"/>
        <end position="869"/>
    </location>
</feature>
<evidence type="ECO:0000256" key="4">
    <source>
        <dbReference type="ARBA" id="ARBA00022806"/>
    </source>
</evidence>
<reference evidence="9 10" key="1">
    <citation type="journal article" date="2018" name="Mol. Biol. Evol.">
        <title>Broad Genomic Sampling Reveals a Smut Pathogenic Ancestry of the Fungal Clade Ustilaginomycotina.</title>
        <authorList>
            <person name="Kijpornyongpan T."/>
            <person name="Mondo S.J."/>
            <person name="Barry K."/>
            <person name="Sandor L."/>
            <person name="Lee J."/>
            <person name="Lipzen A."/>
            <person name="Pangilinan J."/>
            <person name="LaButti K."/>
            <person name="Hainaut M."/>
            <person name="Henrissat B."/>
            <person name="Grigoriev I.V."/>
            <person name="Spatafora J.W."/>
            <person name="Aime M.C."/>
        </authorList>
    </citation>
    <scope>NUCLEOTIDE SEQUENCE [LARGE SCALE GENOMIC DNA]</scope>
    <source>
        <strain evidence="9 10">MCA 4198</strain>
    </source>
</reference>
<dbReference type="EMBL" id="KZ819640">
    <property type="protein sequence ID" value="PWN87429.1"/>
    <property type="molecule type" value="Genomic_DNA"/>
</dbReference>
<evidence type="ECO:0000259" key="7">
    <source>
        <dbReference type="PROSITE" id="PS51192"/>
    </source>
</evidence>
<gene>
    <name evidence="9" type="ORF">FA10DRAFT_269382</name>
</gene>
<feature type="compositionally biased region" description="Polar residues" evidence="6">
    <location>
        <begin position="232"/>
        <end position="247"/>
    </location>
</feature>
<dbReference type="InterPro" id="IPR001650">
    <property type="entry name" value="Helicase_C-like"/>
</dbReference>
<feature type="compositionally biased region" description="Polar residues" evidence="6">
    <location>
        <begin position="22"/>
        <end position="38"/>
    </location>
</feature>
<feature type="domain" description="Helicase ATP-binding" evidence="7">
    <location>
        <begin position="667"/>
        <end position="901"/>
    </location>
</feature>
<name>A0A316YDX8_9BASI</name>